<dbReference type="AlphaFoldDB" id="X1R8D7"/>
<proteinExistence type="predicted"/>
<evidence type="ECO:0000313" key="1">
    <source>
        <dbReference type="EMBL" id="GAI76967.1"/>
    </source>
</evidence>
<organism evidence="1">
    <name type="scientific">marine sediment metagenome</name>
    <dbReference type="NCBI Taxonomy" id="412755"/>
    <lineage>
        <taxon>unclassified sequences</taxon>
        <taxon>metagenomes</taxon>
        <taxon>ecological metagenomes</taxon>
    </lineage>
</organism>
<gene>
    <name evidence="1" type="ORF">S12H4_13686</name>
</gene>
<comment type="caution">
    <text evidence="1">The sequence shown here is derived from an EMBL/GenBank/DDBJ whole genome shotgun (WGS) entry which is preliminary data.</text>
</comment>
<accession>X1R8D7</accession>
<dbReference type="EMBL" id="BARW01006516">
    <property type="protein sequence ID" value="GAI76967.1"/>
    <property type="molecule type" value="Genomic_DNA"/>
</dbReference>
<name>X1R8D7_9ZZZZ</name>
<reference evidence="1" key="1">
    <citation type="journal article" date="2014" name="Front. Microbiol.">
        <title>High frequency of phylogenetically diverse reductive dehalogenase-homologous genes in deep subseafloor sedimentary metagenomes.</title>
        <authorList>
            <person name="Kawai M."/>
            <person name="Futagami T."/>
            <person name="Toyoda A."/>
            <person name="Takaki Y."/>
            <person name="Nishi S."/>
            <person name="Hori S."/>
            <person name="Arai W."/>
            <person name="Tsubouchi T."/>
            <person name="Morono Y."/>
            <person name="Uchiyama I."/>
            <person name="Ito T."/>
            <person name="Fujiyama A."/>
            <person name="Inagaki F."/>
            <person name="Takami H."/>
        </authorList>
    </citation>
    <scope>NUCLEOTIDE SEQUENCE</scope>
    <source>
        <strain evidence="1">Expedition CK06-06</strain>
    </source>
</reference>
<sequence>AETEMTSMAPKETILEYYEYRYDTLGINIGLVFDRSKQKSSKHFIGVNHIDIYPTHK</sequence>
<protein>
    <submittedName>
        <fullName evidence="1">Uncharacterized protein</fullName>
    </submittedName>
</protein>
<feature type="non-terminal residue" evidence="1">
    <location>
        <position position="1"/>
    </location>
</feature>